<feature type="transmembrane region" description="Helical" evidence="1">
    <location>
        <begin position="29"/>
        <end position="46"/>
    </location>
</feature>
<keyword evidence="1" id="KW-0472">Membrane</keyword>
<dbReference type="Pfam" id="PF10003">
    <property type="entry name" value="DUF2244"/>
    <property type="match status" value="1"/>
</dbReference>
<sequence length="161" mass="18656">MPYQWNTTSSTEPLQVLQLWPHQSLPPKAHKWFILGTAVLIALPLLPFLGTVVLWGLLPFLTLAVLGMWYALDRNRHDQRILEILELGPQEARLERHNPHGAVQDWSCNRYWTTVEMHEQGGPVPYYITLRGNGREVEIGAFLSEDERKALYHELSHRIRS</sequence>
<evidence type="ECO:0000256" key="1">
    <source>
        <dbReference type="SAM" id="Phobius"/>
    </source>
</evidence>
<name>A0ABZ2Y016_9RHOB</name>
<keyword evidence="3" id="KW-1185">Reference proteome</keyword>
<gene>
    <name evidence="2" type="ORF">QEZ52_07790</name>
</gene>
<proteinExistence type="predicted"/>
<evidence type="ECO:0000313" key="3">
    <source>
        <dbReference type="Proteomes" id="UP001623232"/>
    </source>
</evidence>
<accession>A0ABZ2Y016</accession>
<dbReference type="RefSeq" id="WP_406649173.1">
    <property type="nucleotide sequence ID" value="NZ_CP123584.1"/>
</dbReference>
<feature type="transmembrane region" description="Helical" evidence="1">
    <location>
        <begin position="52"/>
        <end position="72"/>
    </location>
</feature>
<dbReference type="EMBL" id="CP123584">
    <property type="protein sequence ID" value="WZK90434.1"/>
    <property type="molecule type" value="Genomic_DNA"/>
</dbReference>
<dbReference type="Proteomes" id="UP001623232">
    <property type="component" value="Chromosome"/>
</dbReference>
<dbReference type="InterPro" id="IPR019253">
    <property type="entry name" value="DUF2244_TM"/>
</dbReference>
<organism evidence="2 3">
    <name type="scientific">Aliisedimentitalea scapharcae</name>
    <dbReference type="NCBI Taxonomy" id="1524259"/>
    <lineage>
        <taxon>Bacteria</taxon>
        <taxon>Pseudomonadati</taxon>
        <taxon>Pseudomonadota</taxon>
        <taxon>Alphaproteobacteria</taxon>
        <taxon>Rhodobacterales</taxon>
        <taxon>Roseobacteraceae</taxon>
        <taxon>Aliisedimentitalea</taxon>
    </lineage>
</organism>
<protein>
    <submittedName>
        <fullName evidence="2">DUF2244 domain-containing protein</fullName>
    </submittedName>
</protein>
<evidence type="ECO:0000313" key="2">
    <source>
        <dbReference type="EMBL" id="WZK90434.1"/>
    </source>
</evidence>
<keyword evidence="1" id="KW-1133">Transmembrane helix</keyword>
<reference evidence="2 3" key="1">
    <citation type="submission" date="2023-04" db="EMBL/GenBank/DDBJ databases">
        <title>Complete genome sequence of Alisedimentitalea scapharcae.</title>
        <authorList>
            <person name="Rong J.-C."/>
            <person name="Yi M.-L."/>
            <person name="Zhao Q."/>
        </authorList>
    </citation>
    <scope>NUCLEOTIDE SEQUENCE [LARGE SCALE GENOMIC DNA]</scope>
    <source>
        <strain evidence="2 3">KCTC 42119</strain>
    </source>
</reference>
<keyword evidence="1" id="KW-0812">Transmembrane</keyword>